<evidence type="ECO:0000313" key="9">
    <source>
        <dbReference type="Proteomes" id="UP000600214"/>
    </source>
</evidence>
<keyword evidence="5 7" id="KW-1133">Transmembrane helix</keyword>
<protein>
    <submittedName>
        <fullName evidence="8">UPF0410 protein YeaQ</fullName>
    </submittedName>
</protein>
<accession>A0ABQ1YD09</accession>
<dbReference type="PANTHER" id="PTHR33884">
    <property type="entry name" value="UPF0410 PROTEIN YMGE"/>
    <property type="match status" value="1"/>
</dbReference>
<organism evidence="8 9">
    <name type="scientific">Dyadobacter endophyticus</name>
    <dbReference type="NCBI Taxonomy" id="1749036"/>
    <lineage>
        <taxon>Bacteria</taxon>
        <taxon>Pseudomonadati</taxon>
        <taxon>Bacteroidota</taxon>
        <taxon>Cytophagia</taxon>
        <taxon>Cytophagales</taxon>
        <taxon>Spirosomataceae</taxon>
        <taxon>Dyadobacter</taxon>
    </lineage>
</organism>
<evidence type="ECO:0000256" key="5">
    <source>
        <dbReference type="ARBA" id="ARBA00022989"/>
    </source>
</evidence>
<dbReference type="PANTHER" id="PTHR33884:SF4">
    <property type="entry name" value="UPF0410 PROTEIN YEAQ"/>
    <property type="match status" value="1"/>
</dbReference>
<evidence type="ECO:0000256" key="2">
    <source>
        <dbReference type="ARBA" id="ARBA00011006"/>
    </source>
</evidence>
<feature type="transmembrane region" description="Helical" evidence="7">
    <location>
        <begin position="29"/>
        <end position="50"/>
    </location>
</feature>
<evidence type="ECO:0000313" key="8">
    <source>
        <dbReference type="EMBL" id="GGH21647.1"/>
    </source>
</evidence>
<dbReference type="Proteomes" id="UP000600214">
    <property type="component" value="Unassembled WGS sequence"/>
</dbReference>
<comment type="subcellular location">
    <subcellularLocation>
        <location evidence="1">Cell membrane</location>
        <topology evidence="1">Multi-pass membrane protein</topology>
    </subcellularLocation>
</comment>
<keyword evidence="9" id="KW-1185">Reference proteome</keyword>
<feature type="transmembrane region" description="Helical" evidence="7">
    <location>
        <begin position="57"/>
        <end position="77"/>
    </location>
</feature>
<dbReference type="Pfam" id="PF04226">
    <property type="entry name" value="Transgly_assoc"/>
    <property type="match status" value="1"/>
</dbReference>
<keyword evidence="3" id="KW-1003">Cell membrane</keyword>
<sequence length="87" mass="8962">MGIITWIIIGLVAGAIAKAIHPGKDPGGFFLTIIIGIVGAVVGGWISSLLGYGTVDGFNIGSLFVAVLGSVLLLFIYRKFAAGQNRS</sequence>
<proteinExistence type="inferred from homology"/>
<reference evidence="9" key="1">
    <citation type="journal article" date="2019" name="Int. J. Syst. Evol. Microbiol.">
        <title>The Global Catalogue of Microorganisms (GCM) 10K type strain sequencing project: providing services to taxonomists for standard genome sequencing and annotation.</title>
        <authorList>
            <consortium name="The Broad Institute Genomics Platform"/>
            <consortium name="The Broad Institute Genome Sequencing Center for Infectious Disease"/>
            <person name="Wu L."/>
            <person name="Ma J."/>
        </authorList>
    </citation>
    <scope>NUCLEOTIDE SEQUENCE [LARGE SCALE GENOMIC DNA]</scope>
    <source>
        <strain evidence="9">CGMCC 1.15288</strain>
    </source>
</reference>
<evidence type="ECO:0000256" key="7">
    <source>
        <dbReference type="SAM" id="Phobius"/>
    </source>
</evidence>
<dbReference type="RefSeq" id="WP_188927963.1">
    <property type="nucleotide sequence ID" value="NZ_BMIA01000001.1"/>
</dbReference>
<dbReference type="EMBL" id="BMIA01000001">
    <property type="protein sequence ID" value="GGH21647.1"/>
    <property type="molecule type" value="Genomic_DNA"/>
</dbReference>
<evidence type="ECO:0000256" key="3">
    <source>
        <dbReference type="ARBA" id="ARBA00022475"/>
    </source>
</evidence>
<evidence type="ECO:0000256" key="1">
    <source>
        <dbReference type="ARBA" id="ARBA00004651"/>
    </source>
</evidence>
<evidence type="ECO:0000256" key="6">
    <source>
        <dbReference type="ARBA" id="ARBA00023136"/>
    </source>
</evidence>
<dbReference type="InterPro" id="IPR007341">
    <property type="entry name" value="Transgly_assoc"/>
</dbReference>
<comment type="similarity">
    <text evidence="2">Belongs to the UPF0410 family.</text>
</comment>
<keyword evidence="4 7" id="KW-0812">Transmembrane</keyword>
<name>A0ABQ1YD09_9BACT</name>
<comment type="caution">
    <text evidence="8">The sequence shown here is derived from an EMBL/GenBank/DDBJ whole genome shotgun (WGS) entry which is preliminary data.</text>
</comment>
<evidence type="ECO:0000256" key="4">
    <source>
        <dbReference type="ARBA" id="ARBA00022692"/>
    </source>
</evidence>
<keyword evidence="6 7" id="KW-0472">Membrane</keyword>
<gene>
    <name evidence="8" type="primary">yeaQ</name>
    <name evidence="8" type="ORF">GCM10007423_02930</name>
</gene>